<dbReference type="PANTHER" id="PTHR46825">
    <property type="entry name" value="D-ALANYL-D-ALANINE-CARBOXYPEPTIDASE/ENDOPEPTIDASE AMPH"/>
    <property type="match status" value="1"/>
</dbReference>
<proteinExistence type="predicted"/>
<dbReference type="Proteomes" id="UP001596470">
    <property type="component" value="Unassembled WGS sequence"/>
</dbReference>
<evidence type="ECO:0000259" key="3">
    <source>
        <dbReference type="Pfam" id="PF00144"/>
    </source>
</evidence>
<dbReference type="PANTHER" id="PTHR46825:SF7">
    <property type="entry name" value="D-ALANYL-D-ALANINE CARBOXYPEPTIDASE"/>
    <property type="match status" value="1"/>
</dbReference>
<feature type="region of interest" description="Disordered" evidence="1">
    <location>
        <begin position="1"/>
        <end position="21"/>
    </location>
</feature>
<evidence type="ECO:0000313" key="5">
    <source>
        <dbReference type="Proteomes" id="UP001596470"/>
    </source>
</evidence>
<dbReference type="EMBL" id="JBHSYS010000004">
    <property type="protein sequence ID" value="MFC6959783.1"/>
    <property type="molecule type" value="Genomic_DNA"/>
</dbReference>
<dbReference type="Gene3D" id="3.40.710.10">
    <property type="entry name" value="DD-peptidase/beta-lactamase superfamily"/>
    <property type="match status" value="1"/>
</dbReference>
<dbReference type="GO" id="GO:0016787">
    <property type="term" value="F:hydrolase activity"/>
    <property type="evidence" value="ECO:0007669"/>
    <property type="project" value="UniProtKB-KW"/>
</dbReference>
<feature type="domain" description="Beta-lactamase-related" evidence="3">
    <location>
        <begin position="69"/>
        <end position="384"/>
    </location>
</feature>
<reference evidence="5" key="1">
    <citation type="journal article" date="2019" name="Int. J. Syst. Evol. Microbiol.">
        <title>The Global Catalogue of Microorganisms (GCM) 10K type strain sequencing project: providing services to taxonomists for standard genome sequencing and annotation.</title>
        <authorList>
            <consortium name="The Broad Institute Genomics Platform"/>
            <consortium name="The Broad Institute Genome Sequencing Center for Infectious Disease"/>
            <person name="Wu L."/>
            <person name="Ma J."/>
        </authorList>
    </citation>
    <scope>NUCLEOTIDE SEQUENCE [LARGE SCALE GENOMIC DNA]</scope>
    <source>
        <strain evidence="5">KACC 12634</strain>
    </source>
</reference>
<keyword evidence="5" id="KW-1185">Reference proteome</keyword>
<dbReference type="SUPFAM" id="SSF56601">
    <property type="entry name" value="beta-lactamase/transpeptidase-like"/>
    <property type="match status" value="1"/>
</dbReference>
<dbReference type="InterPro" id="IPR050491">
    <property type="entry name" value="AmpC-like"/>
</dbReference>
<keyword evidence="2" id="KW-1133">Transmembrane helix</keyword>
<gene>
    <name evidence="4" type="ORF">ACFQS3_21550</name>
</gene>
<keyword evidence="2" id="KW-0812">Transmembrane</keyword>
<organism evidence="4 5">
    <name type="scientific">Glycomyces mayteni</name>
    <dbReference type="NCBI Taxonomy" id="543887"/>
    <lineage>
        <taxon>Bacteria</taxon>
        <taxon>Bacillati</taxon>
        <taxon>Actinomycetota</taxon>
        <taxon>Actinomycetes</taxon>
        <taxon>Glycomycetales</taxon>
        <taxon>Glycomycetaceae</taxon>
        <taxon>Glycomyces</taxon>
    </lineage>
</organism>
<evidence type="ECO:0000256" key="2">
    <source>
        <dbReference type="SAM" id="Phobius"/>
    </source>
</evidence>
<sequence length="414" mass="44213">MTRTDPALAPQRDSETPTDRRRIGRRWAALAAAVLVAAGAVVAVELATAPDEASGYGQDDLLRDTEALEALGIVGVQARLATDSGPDLVATSGFAEDGTDRPVDGDGYFRIASTGKALVATVVLQLAEEDALALDDTVDRWLPGLVAGNGNDGGAITVRQLLQHTSGIHDDLPGFADHEDYLERRYDVYTPEQIVQRAMAHRPDFAPGAGWGYSNTGYVLLDMIIERATGRPWHQEVEERILEPLGMDRTYLPGDDPTLRSPHADSYEVYADGERLDVTEVIVPDPGGYISTTANVNRFLQALLGGELLSEASLAEMQDTVPVGEDMQAFWPGGAYGLGLVERPLSCGGSYWSHEGGESGYINLNGSTDDGRRAVTVSMTTALGGSPESMMRQERTASDLVDHALCGTPGAGRN</sequence>
<evidence type="ECO:0000256" key="1">
    <source>
        <dbReference type="SAM" id="MobiDB-lite"/>
    </source>
</evidence>
<evidence type="ECO:0000313" key="4">
    <source>
        <dbReference type="EMBL" id="MFC6959783.1"/>
    </source>
</evidence>
<dbReference type="InterPro" id="IPR001466">
    <property type="entry name" value="Beta-lactam-related"/>
</dbReference>
<dbReference type="EC" id="3.-.-.-" evidence="4"/>
<feature type="transmembrane region" description="Helical" evidence="2">
    <location>
        <begin position="27"/>
        <end position="47"/>
    </location>
</feature>
<keyword evidence="2" id="KW-0472">Membrane</keyword>
<dbReference type="RefSeq" id="WP_382345974.1">
    <property type="nucleotide sequence ID" value="NZ_JBHMBP010000001.1"/>
</dbReference>
<keyword evidence="4" id="KW-0378">Hydrolase</keyword>
<feature type="compositionally biased region" description="Basic and acidic residues" evidence="1">
    <location>
        <begin position="12"/>
        <end position="21"/>
    </location>
</feature>
<comment type="caution">
    <text evidence="4">The sequence shown here is derived from an EMBL/GenBank/DDBJ whole genome shotgun (WGS) entry which is preliminary data.</text>
</comment>
<dbReference type="Pfam" id="PF00144">
    <property type="entry name" value="Beta-lactamase"/>
    <property type="match status" value="1"/>
</dbReference>
<name>A0ABW2DF81_9ACTN</name>
<accession>A0ABW2DF81</accession>
<protein>
    <submittedName>
        <fullName evidence="4">Serine hydrolase domain-containing protein</fullName>
        <ecNumber evidence="4">3.-.-.-</ecNumber>
    </submittedName>
</protein>
<dbReference type="InterPro" id="IPR012338">
    <property type="entry name" value="Beta-lactam/transpept-like"/>
</dbReference>